<feature type="region of interest" description="Disordered" evidence="2">
    <location>
        <begin position="379"/>
        <end position="405"/>
    </location>
</feature>
<dbReference type="SUPFAM" id="SSF57667">
    <property type="entry name" value="beta-beta-alpha zinc fingers"/>
    <property type="match status" value="1"/>
</dbReference>
<evidence type="ECO:0000256" key="1">
    <source>
        <dbReference type="PROSITE-ProRule" id="PRU00042"/>
    </source>
</evidence>
<feature type="region of interest" description="Disordered" evidence="2">
    <location>
        <begin position="1"/>
        <end position="64"/>
    </location>
</feature>
<protein>
    <recommendedName>
        <fullName evidence="3">C2H2-type domain-containing protein</fullName>
    </recommendedName>
</protein>
<sequence length="405" mass="44945">MKRQQQQISGPPDTATGSGSDLKASGDSSETQRESERESTSSSAGALAPGVPQWGEEAKGARMPAEDVQVFKKRIDIAINLLHSKARNLTGSKSLEEMYRAYQSMIQDLHSLQKLIQDNFEEVSRQLLGSSAYSYPSSSTTTSSFSDPRLPAPPEIQAHASIAPASFGLRPPMMDLPPHLLTSYGSAYTAQLPFPTREGLISRLRAPEFQYQETAGTEVSPAAAQQRSSLRLYPQQRQQWQQQQQQLRSRYPLPVQTPTSTSSGAATHLPVGVEFASRMSTPSDQVLQASPTLESFQHVPRQGLRSAMDTPVAAVPVATMTGERTYLPSVIPRPADRPFRFQCELCPMGFGQEVDLRYHLRTHKSEETKTLHRCDKCGKGYTRRTNLNSHRKREHGIDPPSRRTR</sequence>
<name>A0A7S3YXH6_9EUKA</name>
<keyword evidence="1" id="KW-0863">Zinc-finger</keyword>
<dbReference type="Gene3D" id="3.30.160.60">
    <property type="entry name" value="Classic Zinc Finger"/>
    <property type="match status" value="1"/>
</dbReference>
<dbReference type="SMART" id="SM00355">
    <property type="entry name" value="ZnF_C2H2"/>
    <property type="match status" value="2"/>
</dbReference>
<dbReference type="PROSITE" id="PS50157">
    <property type="entry name" value="ZINC_FINGER_C2H2_2"/>
    <property type="match status" value="2"/>
</dbReference>
<feature type="region of interest" description="Disordered" evidence="2">
    <location>
        <begin position="212"/>
        <end position="249"/>
    </location>
</feature>
<feature type="domain" description="C2H2-type" evidence="3">
    <location>
        <begin position="372"/>
        <end position="400"/>
    </location>
</feature>
<keyword evidence="1" id="KW-0479">Metal-binding</keyword>
<keyword evidence="1" id="KW-0862">Zinc</keyword>
<dbReference type="Pfam" id="PF00096">
    <property type="entry name" value="zf-C2H2"/>
    <property type="match status" value="2"/>
</dbReference>
<dbReference type="GO" id="GO:0008270">
    <property type="term" value="F:zinc ion binding"/>
    <property type="evidence" value="ECO:0007669"/>
    <property type="project" value="UniProtKB-KW"/>
</dbReference>
<feature type="compositionally biased region" description="Low complexity" evidence="2">
    <location>
        <begin position="235"/>
        <end position="246"/>
    </location>
</feature>
<feature type="region of interest" description="Disordered" evidence="2">
    <location>
        <begin position="132"/>
        <end position="154"/>
    </location>
</feature>
<gene>
    <name evidence="4" type="ORF">LGLO00237_LOCUS16788</name>
</gene>
<feature type="compositionally biased region" description="Polar residues" evidence="2">
    <location>
        <begin position="1"/>
        <end position="19"/>
    </location>
</feature>
<dbReference type="EMBL" id="HBIV01023355">
    <property type="protein sequence ID" value="CAE0665183.1"/>
    <property type="molecule type" value="Transcribed_RNA"/>
</dbReference>
<proteinExistence type="predicted"/>
<reference evidence="4" key="1">
    <citation type="submission" date="2021-01" db="EMBL/GenBank/DDBJ databases">
        <authorList>
            <person name="Corre E."/>
            <person name="Pelletier E."/>
            <person name="Niang G."/>
            <person name="Scheremetjew M."/>
            <person name="Finn R."/>
            <person name="Kale V."/>
            <person name="Holt S."/>
            <person name="Cochrane G."/>
            <person name="Meng A."/>
            <person name="Brown T."/>
            <person name="Cohen L."/>
        </authorList>
    </citation>
    <scope>NUCLEOTIDE SEQUENCE</scope>
    <source>
        <strain evidence="4">CCCM811</strain>
    </source>
</reference>
<feature type="domain" description="C2H2-type" evidence="3">
    <location>
        <begin position="341"/>
        <end position="368"/>
    </location>
</feature>
<feature type="compositionally biased region" description="Polar residues" evidence="2">
    <location>
        <begin position="212"/>
        <end position="229"/>
    </location>
</feature>
<feature type="compositionally biased region" description="Basic and acidic residues" evidence="2">
    <location>
        <begin position="30"/>
        <end position="39"/>
    </location>
</feature>
<accession>A0A7S3YXH6</accession>
<organism evidence="4">
    <name type="scientific">Lotharella globosa</name>
    <dbReference type="NCBI Taxonomy" id="91324"/>
    <lineage>
        <taxon>Eukaryota</taxon>
        <taxon>Sar</taxon>
        <taxon>Rhizaria</taxon>
        <taxon>Cercozoa</taxon>
        <taxon>Chlorarachniophyceae</taxon>
        <taxon>Lotharella</taxon>
    </lineage>
</organism>
<feature type="compositionally biased region" description="Basic and acidic residues" evidence="2">
    <location>
        <begin position="395"/>
        <end position="405"/>
    </location>
</feature>
<feature type="compositionally biased region" description="Low complexity" evidence="2">
    <location>
        <begin position="132"/>
        <end position="146"/>
    </location>
</feature>
<dbReference type="PROSITE" id="PS00028">
    <property type="entry name" value="ZINC_FINGER_C2H2_1"/>
    <property type="match status" value="2"/>
</dbReference>
<dbReference type="InterPro" id="IPR013087">
    <property type="entry name" value="Znf_C2H2_type"/>
</dbReference>
<evidence type="ECO:0000259" key="3">
    <source>
        <dbReference type="PROSITE" id="PS50157"/>
    </source>
</evidence>
<evidence type="ECO:0000256" key="2">
    <source>
        <dbReference type="SAM" id="MobiDB-lite"/>
    </source>
</evidence>
<dbReference type="AlphaFoldDB" id="A0A7S3YXH6"/>
<dbReference type="InterPro" id="IPR036236">
    <property type="entry name" value="Znf_C2H2_sf"/>
</dbReference>
<evidence type="ECO:0000313" key="4">
    <source>
        <dbReference type="EMBL" id="CAE0665183.1"/>
    </source>
</evidence>